<dbReference type="PANTHER" id="PTHR33258:SF1">
    <property type="entry name" value="TRANSPOSASE INSL FOR INSERTION SEQUENCE ELEMENT IS186A-RELATED"/>
    <property type="match status" value="1"/>
</dbReference>
<evidence type="ECO:0000313" key="7">
    <source>
        <dbReference type="Proteomes" id="UP000004315"/>
    </source>
</evidence>
<keyword evidence="7" id="KW-1185">Reference proteome</keyword>
<dbReference type="HOGENOM" id="CLU_049304_1_0_9"/>
<keyword evidence="3" id="KW-0238">DNA-binding</keyword>
<dbReference type="PANTHER" id="PTHR33258">
    <property type="entry name" value="TRANSPOSASE INSL FOR INSERTION SEQUENCE ELEMENT IS186A-RELATED"/>
    <property type="match status" value="1"/>
</dbReference>
<organism evidence="6 7">
    <name type="scientific">Holdemanella biformis DSM 3989</name>
    <dbReference type="NCBI Taxonomy" id="518637"/>
    <lineage>
        <taxon>Bacteria</taxon>
        <taxon>Bacillati</taxon>
        <taxon>Bacillota</taxon>
        <taxon>Erysipelotrichia</taxon>
        <taxon>Erysipelotrichales</taxon>
        <taxon>Erysipelotrichaceae</taxon>
        <taxon>Holdemanella</taxon>
    </lineage>
</organism>
<dbReference type="Proteomes" id="UP000004315">
    <property type="component" value="Unassembled WGS sequence"/>
</dbReference>
<accession>B7C7E2</accession>
<comment type="similarity">
    <text evidence="1">Belongs to the transposase 11 family.</text>
</comment>
<sequence>MLFVYKYTVTGGILVNKFKHMKKILKQCIHQLDESSSLFVINPEKDFTRKRKHLFGSTLMNVLLLEGGSLKDELYKLFGYNLDTPTVSSFIQARDKIKPDTFHILFNLFNGRTRKPKLYNGYRLLAVDGSTLPITSEIKDKKTTIQKANNSDKPFSAFHLNTSYDILEYTYDDVILQGQAVQDERDALNKMVERYKGDKAIFIADRGYESINSFEKIHLSGNKYLVRVKDIHSTGMLRSFGPFLDDEFDLIVKRTLTTKQTNEIKAHPEIYKFVPQNQRFDYFEDAPFYDFECRVVRFKITEDTYECIVTNLDKNEFSMQDIKELYHLRWEIETSYRELKYDLDLNTLHSKKRNLIEQEIYAKMILYNFCSRITNGIDIAKRKRKYEYQLNFVQGFHIIREHLKKAKVPSYICDVIAKEILPIRRDRQNKRKLKPKAPVSFNYRFD</sequence>
<dbReference type="SUPFAM" id="SSF53098">
    <property type="entry name" value="Ribonuclease H-like"/>
    <property type="match status" value="1"/>
</dbReference>
<dbReference type="InterPro" id="IPR012337">
    <property type="entry name" value="RNaseH-like_sf"/>
</dbReference>
<dbReference type="Gene3D" id="3.90.350.10">
    <property type="entry name" value="Transposase Inhibitor Protein From Tn5, Chain A, domain 1"/>
    <property type="match status" value="1"/>
</dbReference>
<dbReference type="GO" id="GO:0003677">
    <property type="term" value="F:DNA binding"/>
    <property type="evidence" value="ECO:0007669"/>
    <property type="project" value="UniProtKB-KW"/>
</dbReference>
<keyword evidence="2" id="KW-0815">Transposition</keyword>
<dbReference type="NCBIfam" id="NF033592">
    <property type="entry name" value="transpos_IS4_1"/>
    <property type="match status" value="1"/>
</dbReference>
<dbReference type="EMBL" id="ABYT01000008">
    <property type="protein sequence ID" value="EEC91315.1"/>
    <property type="molecule type" value="Genomic_DNA"/>
</dbReference>
<dbReference type="GO" id="GO:0006313">
    <property type="term" value="P:DNA transposition"/>
    <property type="evidence" value="ECO:0007669"/>
    <property type="project" value="InterPro"/>
</dbReference>
<keyword evidence="4" id="KW-0233">DNA recombination</keyword>
<dbReference type="Pfam" id="PF01609">
    <property type="entry name" value="DDE_Tnp_1"/>
    <property type="match status" value="1"/>
</dbReference>
<evidence type="ECO:0000256" key="4">
    <source>
        <dbReference type="ARBA" id="ARBA00023172"/>
    </source>
</evidence>
<evidence type="ECO:0000256" key="1">
    <source>
        <dbReference type="ARBA" id="ARBA00010075"/>
    </source>
</evidence>
<protein>
    <submittedName>
        <fullName evidence="6">Transposase, IS4 family</fullName>
    </submittedName>
</protein>
<dbReference type="OrthoDB" id="1650378at2"/>
<feature type="domain" description="Transposase IS4-like" evidence="5">
    <location>
        <begin position="121"/>
        <end position="369"/>
    </location>
</feature>
<name>B7C7E2_9FIRM</name>
<dbReference type="InterPro" id="IPR047952">
    <property type="entry name" value="Transpos_IS4"/>
</dbReference>
<dbReference type="GO" id="GO:0004803">
    <property type="term" value="F:transposase activity"/>
    <property type="evidence" value="ECO:0007669"/>
    <property type="project" value="InterPro"/>
</dbReference>
<evidence type="ECO:0000259" key="5">
    <source>
        <dbReference type="Pfam" id="PF01609"/>
    </source>
</evidence>
<proteinExistence type="inferred from homology"/>
<reference evidence="6 7" key="2">
    <citation type="submission" date="2008-11" db="EMBL/GenBank/DDBJ databases">
        <title>Draft genome sequence of Eubacterium biforme (DSM 3989).</title>
        <authorList>
            <person name="Sudarsanam P."/>
            <person name="Ley R."/>
            <person name="Guruge J."/>
            <person name="Turnbaugh P.J."/>
            <person name="Mahowald M."/>
            <person name="Liep D."/>
            <person name="Gordon J."/>
        </authorList>
    </citation>
    <scope>NUCLEOTIDE SEQUENCE [LARGE SCALE GENOMIC DNA]</scope>
    <source>
        <strain evidence="6 7">DSM 3989</strain>
    </source>
</reference>
<evidence type="ECO:0000256" key="2">
    <source>
        <dbReference type="ARBA" id="ARBA00022578"/>
    </source>
</evidence>
<dbReference type="InterPro" id="IPR002559">
    <property type="entry name" value="Transposase_11"/>
</dbReference>
<dbReference type="STRING" id="518637.EUBIFOR_00089"/>
<comment type="caution">
    <text evidence="6">The sequence shown here is derived from an EMBL/GenBank/DDBJ whole genome shotgun (WGS) entry which is preliminary data.</text>
</comment>
<evidence type="ECO:0000256" key="3">
    <source>
        <dbReference type="ARBA" id="ARBA00023125"/>
    </source>
</evidence>
<gene>
    <name evidence="6" type="ORF">EUBIFOR_00089</name>
</gene>
<dbReference type="eggNOG" id="COG3385">
    <property type="taxonomic scope" value="Bacteria"/>
</dbReference>
<evidence type="ECO:0000313" key="6">
    <source>
        <dbReference type="EMBL" id="EEC91315.1"/>
    </source>
</evidence>
<reference evidence="6 7" key="1">
    <citation type="submission" date="2008-10" db="EMBL/GenBank/DDBJ databases">
        <authorList>
            <person name="Fulton L."/>
            <person name="Clifton S."/>
            <person name="Fulton B."/>
            <person name="Xu J."/>
            <person name="Minx P."/>
            <person name="Pepin K.H."/>
            <person name="Johnson M."/>
            <person name="Bhonagiri V."/>
            <person name="Nash W.E."/>
            <person name="Mardis E.R."/>
            <person name="Wilson R.K."/>
        </authorList>
    </citation>
    <scope>NUCLEOTIDE SEQUENCE [LARGE SCALE GENOMIC DNA]</scope>
    <source>
        <strain evidence="6 7">DSM 3989</strain>
    </source>
</reference>
<dbReference type="AlphaFoldDB" id="B7C7E2"/>